<dbReference type="Proteomes" id="UP001319882">
    <property type="component" value="Unassembled WGS sequence"/>
</dbReference>
<dbReference type="PANTHER" id="PTHR36505:SF1">
    <property type="entry name" value="BLR1072 PROTEIN"/>
    <property type="match status" value="1"/>
</dbReference>
<dbReference type="Gene3D" id="2.30.30.240">
    <property type="entry name" value="PRC-barrel domain"/>
    <property type="match status" value="1"/>
</dbReference>
<feature type="domain" description="PRC-barrel" evidence="2">
    <location>
        <begin position="154"/>
        <end position="223"/>
    </location>
</feature>
<proteinExistence type="predicted"/>
<evidence type="ECO:0000313" key="3">
    <source>
        <dbReference type="EMBL" id="MCB8888752.1"/>
    </source>
</evidence>
<dbReference type="InterPro" id="IPR027275">
    <property type="entry name" value="PRC-brl_dom"/>
</dbReference>
<evidence type="ECO:0000313" key="4">
    <source>
        <dbReference type="Proteomes" id="UP001319882"/>
    </source>
</evidence>
<feature type="compositionally biased region" description="Acidic residues" evidence="1">
    <location>
        <begin position="91"/>
        <end position="102"/>
    </location>
</feature>
<protein>
    <submittedName>
        <fullName evidence="3">PRC-barrel domain-containing protein</fullName>
    </submittedName>
</protein>
<feature type="region of interest" description="Disordered" evidence="1">
    <location>
        <begin position="1"/>
        <end position="149"/>
    </location>
</feature>
<gene>
    <name evidence="3" type="ORF">GEV37_06440</name>
</gene>
<dbReference type="SUPFAM" id="SSF50346">
    <property type="entry name" value="PRC-barrel domain"/>
    <property type="match status" value="1"/>
</dbReference>
<evidence type="ECO:0000259" key="2">
    <source>
        <dbReference type="Pfam" id="PF05239"/>
    </source>
</evidence>
<dbReference type="PANTHER" id="PTHR36505">
    <property type="entry name" value="BLR1072 PROTEIN"/>
    <property type="match status" value="1"/>
</dbReference>
<feature type="compositionally biased region" description="Polar residues" evidence="1">
    <location>
        <begin position="103"/>
        <end position="116"/>
    </location>
</feature>
<dbReference type="Pfam" id="PF05239">
    <property type="entry name" value="PRC"/>
    <property type="match status" value="1"/>
</dbReference>
<evidence type="ECO:0000256" key="1">
    <source>
        <dbReference type="SAM" id="MobiDB-lite"/>
    </source>
</evidence>
<dbReference type="EMBL" id="WHVL01000002">
    <property type="protein sequence ID" value="MCB8888752.1"/>
    <property type="molecule type" value="Genomic_DNA"/>
</dbReference>
<accession>A0ABS8DR07</accession>
<feature type="compositionally biased region" description="Polar residues" evidence="1">
    <location>
        <begin position="70"/>
        <end position="90"/>
    </location>
</feature>
<feature type="compositionally biased region" description="Acidic residues" evidence="1">
    <location>
        <begin position="13"/>
        <end position="26"/>
    </location>
</feature>
<organism evidence="3 4">
    <name type="scientific">Vreelandella malpeensis</name>
    <dbReference type="NCBI Taxonomy" id="1172368"/>
    <lineage>
        <taxon>Bacteria</taxon>
        <taxon>Pseudomonadati</taxon>
        <taxon>Pseudomonadota</taxon>
        <taxon>Gammaproteobacteria</taxon>
        <taxon>Oceanospirillales</taxon>
        <taxon>Halomonadaceae</taxon>
        <taxon>Vreelandella</taxon>
    </lineage>
</organism>
<reference evidence="3 4" key="1">
    <citation type="journal article" date="2021" name="Sci. Rep.">
        <title>Genome analysis of a halophilic bacterium Halomonas malpeensis YU-PRIM-29(T) reveals its exopolysaccharide and pigment producing capabilities.</title>
        <authorList>
            <person name="Athmika"/>
            <person name="Ghate S.D."/>
            <person name="Arun A.B."/>
            <person name="Rao S.S."/>
            <person name="Kumar S.T.A."/>
            <person name="Kandiyil M.K."/>
            <person name="Saptami K."/>
            <person name="Rekha P.D."/>
        </authorList>
    </citation>
    <scope>NUCLEOTIDE SEQUENCE [LARGE SCALE GENOMIC DNA]</scope>
    <source>
        <strain evidence="4">prim 29</strain>
    </source>
</reference>
<comment type="caution">
    <text evidence="3">The sequence shown here is derived from an EMBL/GenBank/DDBJ whole genome shotgun (WGS) entry which is preliminary data.</text>
</comment>
<sequence length="260" mass="27125">MQEESAGTNSADTETDSADTETDSADTDSAGQMDGDQGMNSDDTATSDAVPAEETMDDDTSAGDAMGDEASSTGESQGQMDTQQSMNSDDATGEEALPDDDTANSGTDESGNSDGQMGQGNDGRGTNALEDPDNREPDESLAANDTQGGLMSLTISDVEGMTVVNQEGEEIGDVDNVVEHNDSGDLYAVVSVGGFWGFGATDLALPLQEMTLEDDQLIMQTPYGSDEIESAAEEYNEDDYSSIDGTMQVGEVANHPNRSQ</sequence>
<name>A0ABS8DR07_9GAMM</name>
<feature type="compositionally biased region" description="Polar residues" evidence="1">
    <location>
        <begin position="38"/>
        <end position="47"/>
    </location>
</feature>
<dbReference type="InterPro" id="IPR011033">
    <property type="entry name" value="PRC_barrel-like_sf"/>
</dbReference>
<keyword evidence="4" id="KW-1185">Reference proteome</keyword>